<dbReference type="InParanoid" id="D8R3G0"/>
<feature type="region of interest" description="Disordered" evidence="1">
    <location>
        <begin position="1"/>
        <end position="25"/>
    </location>
</feature>
<sequence length="218" mass="24492">MAEDAPRSRKKAPEPEPEPPQPTYVYDLGADMLETLHRAFNLVAKKGGRRKPNEVDERDVPVLVRALGYNPTDQHIQRVVLRAREDEDPKHCTRGHLDINNLQKKIAEVFATDPSLSYRHTENELIACLRALSPPSQDYIEPTDLYDAMTDHGVSFTHDEAETMIRAGKDRDTQKVWHEDYAFVAASDSIPKPPNIIATEIPPELPPMEAPPPPPPPA</sequence>
<accession>D8R3G0</accession>
<dbReference type="GO" id="GO:0016460">
    <property type="term" value="C:myosin II complex"/>
    <property type="evidence" value="ECO:0000318"/>
    <property type="project" value="GO_Central"/>
</dbReference>
<evidence type="ECO:0000313" key="2">
    <source>
        <dbReference type="EMBL" id="EFJ32936.1"/>
    </source>
</evidence>
<proteinExistence type="predicted"/>
<name>D8R3G0_SELML</name>
<dbReference type="Proteomes" id="UP000001514">
    <property type="component" value="Unassembled WGS sequence"/>
</dbReference>
<dbReference type="AlphaFoldDB" id="D8R3G0"/>
<dbReference type="PANTHER" id="PTHR23048:SF32">
    <property type="entry name" value="DYNEIN REGULATORY COMPLEX PROTEIN 8"/>
    <property type="match status" value="1"/>
</dbReference>
<feature type="compositionally biased region" description="Pro residues" evidence="1">
    <location>
        <begin position="203"/>
        <end position="218"/>
    </location>
</feature>
<dbReference type="eggNOG" id="ENOG502T1SF">
    <property type="taxonomic scope" value="Eukaryota"/>
</dbReference>
<feature type="compositionally biased region" description="Basic and acidic residues" evidence="1">
    <location>
        <begin position="1"/>
        <end position="14"/>
    </location>
</feature>
<gene>
    <name evidence="2" type="ORF">SELMODRAFT_406951</name>
</gene>
<feature type="region of interest" description="Disordered" evidence="1">
    <location>
        <begin position="192"/>
        <end position="218"/>
    </location>
</feature>
<dbReference type="STRING" id="88036.D8R3G0"/>
<evidence type="ECO:0000256" key="1">
    <source>
        <dbReference type="SAM" id="MobiDB-lite"/>
    </source>
</evidence>
<dbReference type="EMBL" id="GL377571">
    <property type="protein sequence ID" value="EFJ32936.1"/>
    <property type="molecule type" value="Genomic_DNA"/>
</dbReference>
<evidence type="ECO:0000313" key="3">
    <source>
        <dbReference type="Proteomes" id="UP000001514"/>
    </source>
</evidence>
<dbReference type="InterPro" id="IPR050230">
    <property type="entry name" value="CALM/Myosin/TropC-like"/>
</dbReference>
<organism evidence="3">
    <name type="scientific">Selaginella moellendorffii</name>
    <name type="common">Spikemoss</name>
    <dbReference type="NCBI Taxonomy" id="88036"/>
    <lineage>
        <taxon>Eukaryota</taxon>
        <taxon>Viridiplantae</taxon>
        <taxon>Streptophyta</taxon>
        <taxon>Embryophyta</taxon>
        <taxon>Tracheophyta</taxon>
        <taxon>Lycopodiopsida</taxon>
        <taxon>Selaginellales</taxon>
        <taxon>Selaginellaceae</taxon>
        <taxon>Selaginella</taxon>
    </lineage>
</organism>
<dbReference type="Gene3D" id="1.10.238.10">
    <property type="entry name" value="EF-hand"/>
    <property type="match status" value="1"/>
</dbReference>
<keyword evidence="3" id="KW-1185">Reference proteome</keyword>
<protein>
    <submittedName>
        <fullName evidence="2">Uncharacterized protein</fullName>
    </submittedName>
</protein>
<dbReference type="PANTHER" id="PTHR23048">
    <property type="entry name" value="MYOSIN LIGHT CHAIN 1, 3"/>
    <property type="match status" value="1"/>
</dbReference>
<dbReference type="Gramene" id="EFJ32936">
    <property type="protein sequence ID" value="EFJ32936"/>
    <property type="gene ID" value="SELMODRAFT_406951"/>
</dbReference>
<dbReference type="SUPFAM" id="SSF47473">
    <property type="entry name" value="EF-hand"/>
    <property type="match status" value="1"/>
</dbReference>
<dbReference type="KEGG" id="smo:SELMODRAFT_406951"/>
<dbReference type="InterPro" id="IPR011992">
    <property type="entry name" value="EF-hand-dom_pair"/>
</dbReference>
<dbReference type="HOGENOM" id="CLU_1268773_0_0_1"/>
<reference evidence="2 3" key="1">
    <citation type="journal article" date="2011" name="Science">
        <title>The Selaginella genome identifies genetic changes associated with the evolution of vascular plants.</title>
        <authorList>
            <person name="Banks J.A."/>
            <person name="Nishiyama T."/>
            <person name="Hasebe M."/>
            <person name="Bowman J.L."/>
            <person name="Gribskov M."/>
            <person name="dePamphilis C."/>
            <person name="Albert V.A."/>
            <person name="Aono N."/>
            <person name="Aoyama T."/>
            <person name="Ambrose B.A."/>
            <person name="Ashton N.W."/>
            <person name="Axtell M.J."/>
            <person name="Barker E."/>
            <person name="Barker M.S."/>
            <person name="Bennetzen J.L."/>
            <person name="Bonawitz N.D."/>
            <person name="Chapple C."/>
            <person name="Cheng C."/>
            <person name="Correa L.G."/>
            <person name="Dacre M."/>
            <person name="DeBarry J."/>
            <person name="Dreyer I."/>
            <person name="Elias M."/>
            <person name="Engstrom E.M."/>
            <person name="Estelle M."/>
            <person name="Feng L."/>
            <person name="Finet C."/>
            <person name="Floyd S.K."/>
            <person name="Frommer W.B."/>
            <person name="Fujita T."/>
            <person name="Gramzow L."/>
            <person name="Gutensohn M."/>
            <person name="Harholt J."/>
            <person name="Hattori M."/>
            <person name="Heyl A."/>
            <person name="Hirai T."/>
            <person name="Hiwatashi Y."/>
            <person name="Ishikawa M."/>
            <person name="Iwata M."/>
            <person name="Karol K.G."/>
            <person name="Koehler B."/>
            <person name="Kolukisaoglu U."/>
            <person name="Kubo M."/>
            <person name="Kurata T."/>
            <person name="Lalonde S."/>
            <person name="Li K."/>
            <person name="Li Y."/>
            <person name="Litt A."/>
            <person name="Lyons E."/>
            <person name="Manning G."/>
            <person name="Maruyama T."/>
            <person name="Michael T.P."/>
            <person name="Mikami K."/>
            <person name="Miyazaki S."/>
            <person name="Morinaga S."/>
            <person name="Murata T."/>
            <person name="Mueller-Roeber B."/>
            <person name="Nelson D.R."/>
            <person name="Obara M."/>
            <person name="Oguri Y."/>
            <person name="Olmstead R.G."/>
            <person name="Onodera N."/>
            <person name="Petersen B.L."/>
            <person name="Pils B."/>
            <person name="Prigge M."/>
            <person name="Rensing S.A."/>
            <person name="Riano-Pachon D.M."/>
            <person name="Roberts A.W."/>
            <person name="Sato Y."/>
            <person name="Scheller H.V."/>
            <person name="Schulz B."/>
            <person name="Schulz C."/>
            <person name="Shakirov E.V."/>
            <person name="Shibagaki N."/>
            <person name="Shinohara N."/>
            <person name="Shippen D.E."/>
            <person name="Soerensen I."/>
            <person name="Sotooka R."/>
            <person name="Sugimoto N."/>
            <person name="Sugita M."/>
            <person name="Sumikawa N."/>
            <person name="Tanurdzic M."/>
            <person name="Theissen G."/>
            <person name="Ulvskov P."/>
            <person name="Wakazuki S."/>
            <person name="Weng J.K."/>
            <person name="Willats W.W."/>
            <person name="Wipf D."/>
            <person name="Wolf P.G."/>
            <person name="Yang L."/>
            <person name="Zimmer A.D."/>
            <person name="Zhu Q."/>
            <person name="Mitros T."/>
            <person name="Hellsten U."/>
            <person name="Loque D."/>
            <person name="Otillar R."/>
            <person name="Salamov A."/>
            <person name="Schmutz J."/>
            <person name="Shapiro H."/>
            <person name="Lindquist E."/>
            <person name="Lucas S."/>
            <person name="Rokhsar D."/>
            <person name="Grigoriev I.V."/>
        </authorList>
    </citation>
    <scope>NUCLEOTIDE SEQUENCE [LARGE SCALE GENOMIC DNA]</scope>
</reference>